<dbReference type="Proteomes" id="UP000023541">
    <property type="component" value="Unassembled WGS sequence"/>
</dbReference>
<accession>A0A023C110</accession>
<dbReference type="InterPro" id="IPR035905">
    <property type="entry name" value="Barstar-like_sf"/>
</dbReference>
<dbReference type="Gene3D" id="3.30.370.10">
    <property type="entry name" value="Barstar-like"/>
    <property type="match status" value="1"/>
</dbReference>
<dbReference type="EMBL" id="AQRA01000001">
    <property type="protein sequence ID" value="EZH75899.1"/>
    <property type="molecule type" value="Genomic_DNA"/>
</dbReference>
<evidence type="ECO:0000256" key="1">
    <source>
        <dbReference type="ARBA" id="ARBA00006845"/>
    </source>
</evidence>
<dbReference type="OrthoDB" id="4793808at2"/>
<comment type="caution">
    <text evidence="3">The sequence shown here is derived from an EMBL/GenBank/DDBJ whole genome shotgun (WGS) entry which is preliminary data.</text>
</comment>
<name>A0A023C110_9FLAO</name>
<dbReference type="Pfam" id="PF01337">
    <property type="entry name" value="Barstar"/>
    <property type="match status" value="1"/>
</dbReference>
<proteinExistence type="inferred from homology"/>
<protein>
    <recommendedName>
        <fullName evidence="2">Barstar (barnase inhibitor) domain-containing protein</fullName>
    </recommendedName>
</protein>
<organism evidence="3 4">
    <name type="scientific">Aquimarina atlantica</name>
    <dbReference type="NCBI Taxonomy" id="1317122"/>
    <lineage>
        <taxon>Bacteria</taxon>
        <taxon>Pseudomonadati</taxon>
        <taxon>Bacteroidota</taxon>
        <taxon>Flavobacteriia</taxon>
        <taxon>Flavobacteriales</taxon>
        <taxon>Flavobacteriaceae</taxon>
        <taxon>Aquimarina</taxon>
    </lineage>
</organism>
<dbReference type="SUPFAM" id="SSF52038">
    <property type="entry name" value="Barstar-related"/>
    <property type="match status" value="1"/>
</dbReference>
<sequence length="94" mass="11247">MKMRIIEISGNKFSNMNGFYREVESKMTSELNWKIGRNLNAFNDVLYGGFGVHDVDEKYILKWHRSEKSKSELKHFDRIIEIIREHENIELQLT</sequence>
<dbReference type="STRING" id="1317122.ATO12_03655"/>
<evidence type="ECO:0000313" key="3">
    <source>
        <dbReference type="EMBL" id="EZH75899.1"/>
    </source>
</evidence>
<reference evidence="3 4" key="1">
    <citation type="submission" date="2014-04" db="EMBL/GenBank/DDBJ databases">
        <title>Aquimarina sp. 22II-S11-z7 Genome Sequencing.</title>
        <authorList>
            <person name="Lai Q."/>
        </authorList>
    </citation>
    <scope>NUCLEOTIDE SEQUENCE [LARGE SCALE GENOMIC DNA]</scope>
    <source>
        <strain evidence="3 4">22II-S11-z7</strain>
    </source>
</reference>
<gene>
    <name evidence="3" type="ORF">ATO12_03655</name>
</gene>
<dbReference type="AlphaFoldDB" id="A0A023C110"/>
<evidence type="ECO:0000313" key="4">
    <source>
        <dbReference type="Proteomes" id="UP000023541"/>
    </source>
</evidence>
<feature type="domain" description="Barstar (barnase inhibitor)" evidence="2">
    <location>
        <begin position="3"/>
        <end position="87"/>
    </location>
</feature>
<evidence type="ECO:0000259" key="2">
    <source>
        <dbReference type="Pfam" id="PF01337"/>
    </source>
</evidence>
<comment type="similarity">
    <text evidence="1">Belongs to the barstar family.</text>
</comment>
<dbReference type="eggNOG" id="COG2732">
    <property type="taxonomic scope" value="Bacteria"/>
</dbReference>
<keyword evidence="4" id="KW-1185">Reference proteome</keyword>
<dbReference type="InterPro" id="IPR000468">
    <property type="entry name" value="Barstar"/>
</dbReference>